<keyword evidence="1" id="KW-0732">Signal</keyword>
<dbReference type="Proteomes" id="UP000515480">
    <property type="component" value="Chromosome"/>
</dbReference>
<dbReference type="NCBIfam" id="TIGR01901">
    <property type="entry name" value="adhes_NPXG"/>
    <property type="match status" value="1"/>
</dbReference>
<dbReference type="RefSeq" id="WP_185981092.1">
    <property type="nucleotide sequence ID" value="NZ_CP060204.1"/>
</dbReference>
<dbReference type="SMART" id="SM00912">
    <property type="entry name" value="Haemagg_act"/>
    <property type="match status" value="1"/>
</dbReference>
<dbReference type="InterPro" id="IPR012334">
    <property type="entry name" value="Pectin_lyas_fold"/>
</dbReference>
<dbReference type="SUPFAM" id="SSF51126">
    <property type="entry name" value="Pectin lyase-like"/>
    <property type="match status" value="1"/>
</dbReference>
<organism evidence="3 4">
    <name type="scientific">Selenomonas timonae</name>
    <dbReference type="NCBI Taxonomy" id="2754044"/>
    <lineage>
        <taxon>Bacteria</taxon>
        <taxon>Bacillati</taxon>
        <taxon>Bacillota</taxon>
        <taxon>Negativicutes</taxon>
        <taxon>Selenomonadales</taxon>
        <taxon>Selenomonadaceae</taxon>
        <taxon>Selenomonas</taxon>
    </lineage>
</organism>
<dbReference type="AlphaFoldDB" id="A0A7G7VM97"/>
<evidence type="ECO:0000256" key="1">
    <source>
        <dbReference type="SAM" id="SignalP"/>
    </source>
</evidence>
<dbReference type="PANTHER" id="PTHR12338">
    <property type="entry name" value="AUTOTRANSPORTER"/>
    <property type="match status" value="1"/>
</dbReference>
<keyword evidence="4" id="KW-1185">Reference proteome</keyword>
<dbReference type="KEGG" id="stim:H1B31_04755"/>
<evidence type="ECO:0000313" key="4">
    <source>
        <dbReference type="Proteomes" id="UP000515480"/>
    </source>
</evidence>
<dbReference type="InterPro" id="IPR011050">
    <property type="entry name" value="Pectin_lyase_fold/virulence"/>
</dbReference>
<dbReference type="EMBL" id="CP060204">
    <property type="protein sequence ID" value="QNH55240.1"/>
    <property type="molecule type" value="Genomic_DNA"/>
</dbReference>
<accession>A0A7G7VM97</accession>
<dbReference type="Gene3D" id="2.160.20.10">
    <property type="entry name" value="Single-stranded right-handed beta-helix, Pectin lyase-like"/>
    <property type="match status" value="1"/>
</dbReference>
<dbReference type="InterPro" id="IPR008638">
    <property type="entry name" value="FhaB/CdiA-like_TPS"/>
</dbReference>
<sequence length="834" mass="88203">MNKRWKNLRRSTLTALITLALSSSAFAMPTGGVIEQGNVGVDIGNLAVVGDGATITTQTNSIINWQDFSIGAGQSLNFNTAAGALLNRVTSDKVSELLGTMTQTGVNPLFVVNPNGIHVGGSANIDAANLTLSTLEMSSGDFLNAARKSNYNLVQGSKGVKEVTVDNGARLGVGNTMNIYGSKVVVADGVIFNQSDKKTADKSYALILAGDRATMWMDSKDGETQPVRVTTTKDNTVDFHGNMNIYGNTDARVIGSTVNLDRANVSVGAKFEAMAVKQASYNGNVFYESADQSNVLSANNFTGNSGQYALSGGKVDLKNSAIHGSKIEIRGEKDYQTTGDLQRGNAIQEQRADTDNTVSLDNVTLTQNGYRGDEYAWFYINGGKTEIKNGSTIETTQTGNISAAQYVKRTQVKSGENKTTEFDWQTTKDNALTVSGGRLAGHTGQKDDSLTLIGSTVDLNNGVKIEAAGQFNAGAVQRMYGRSDRNDIATVKGNALRTDGADIKANSMYMAGGNVQLKDTVANVTEDSDIAAIKTWTVVGERNNKTADVDNVLHLDNTKVTLDGDLVIGGGTVNLVNGTTIKGDELTFGAGHSHDGTTTRVTADNKVNLWNSKIEGRDVELHAGGAGIWNSSTIDATEKLNADNPVVRTDGSNLSLLRDEASHVRLNGIEAADVKVVTTVPAVPTTPKIPDAAVMPMPAPSDAGSASDAENMATGMNKARAVLNASKNSVERRENMAIQMRELSQNSPSGRASIGVVMGAIQAISDSGLAEEEQRALMQIVINADDTTNRVTTEQDRATVVTTADAVEVAEYADVTNPFDMSEAAEGITFSDQG</sequence>
<dbReference type="PANTHER" id="PTHR12338:SF5">
    <property type="entry name" value="ANTIGEN 43-RELATED"/>
    <property type="match status" value="1"/>
</dbReference>
<evidence type="ECO:0000259" key="2">
    <source>
        <dbReference type="SMART" id="SM00912"/>
    </source>
</evidence>
<dbReference type="Pfam" id="PF05860">
    <property type="entry name" value="TPS"/>
    <property type="match status" value="1"/>
</dbReference>
<reference evidence="3 4" key="1">
    <citation type="submission" date="2020-07" db="EMBL/GenBank/DDBJ databases">
        <title>Complete genome and description of Selenomonas timonensis sp. nov., a new bacterium isolated from a gingivitis subject.</title>
        <authorList>
            <person name="Antezack A."/>
        </authorList>
    </citation>
    <scope>NUCLEOTIDE SEQUENCE [LARGE SCALE GENOMIC DNA]</scope>
    <source>
        <strain evidence="3 4">Marseille-Q3039</strain>
    </source>
</reference>
<feature type="signal peptide" evidence="1">
    <location>
        <begin position="1"/>
        <end position="27"/>
    </location>
</feature>
<feature type="chain" id="PRO_5028896218" evidence="1">
    <location>
        <begin position="28"/>
        <end position="834"/>
    </location>
</feature>
<name>A0A7G7VM97_9FIRM</name>
<feature type="domain" description="Filamentous haemagglutinin FhaB/tRNA nuclease CdiA-like TPS" evidence="2">
    <location>
        <begin position="25"/>
        <end position="141"/>
    </location>
</feature>
<protein>
    <submittedName>
        <fullName evidence="3">Filamentous hemagglutinin N-terminal domain-containing protein</fullName>
    </submittedName>
</protein>
<proteinExistence type="predicted"/>
<gene>
    <name evidence="3" type="ORF">H1B31_04755</name>
</gene>
<evidence type="ECO:0000313" key="3">
    <source>
        <dbReference type="EMBL" id="QNH55240.1"/>
    </source>
</evidence>
<dbReference type="InterPro" id="IPR050909">
    <property type="entry name" value="Bact_Autotransporter_VF"/>
</dbReference>